<protein>
    <submittedName>
        <fullName evidence="2">Uncharacterized protein</fullName>
    </submittedName>
</protein>
<comment type="caution">
    <text evidence="2">The sequence shown here is derived from an EMBL/GenBank/DDBJ whole genome shotgun (WGS) entry which is preliminary data.</text>
</comment>
<organism evidence="2 3">
    <name type="scientific">Dactylosporangium siamense</name>
    <dbReference type="NCBI Taxonomy" id="685454"/>
    <lineage>
        <taxon>Bacteria</taxon>
        <taxon>Bacillati</taxon>
        <taxon>Actinomycetota</taxon>
        <taxon>Actinomycetes</taxon>
        <taxon>Micromonosporales</taxon>
        <taxon>Micromonosporaceae</taxon>
        <taxon>Dactylosporangium</taxon>
    </lineage>
</organism>
<gene>
    <name evidence="2" type="ORF">Dsi01nite_016080</name>
</gene>
<feature type="compositionally biased region" description="Basic residues" evidence="1">
    <location>
        <begin position="1"/>
        <end position="13"/>
    </location>
</feature>
<sequence length="65" mass="7081">MAGPPPRHHRSRLTPRPGTAEHVTDGGQKYEYQLRRSDGQPIAGVLTGHGDIYDPGDQVARTSAF</sequence>
<evidence type="ECO:0000256" key="1">
    <source>
        <dbReference type="SAM" id="MobiDB-lite"/>
    </source>
</evidence>
<reference evidence="2" key="1">
    <citation type="submission" date="2021-01" db="EMBL/GenBank/DDBJ databases">
        <title>Whole genome shotgun sequence of Dactylosporangium siamense NBRC 106093.</title>
        <authorList>
            <person name="Komaki H."/>
            <person name="Tamura T."/>
        </authorList>
    </citation>
    <scope>NUCLEOTIDE SEQUENCE</scope>
    <source>
        <strain evidence="2">NBRC 106093</strain>
    </source>
</reference>
<proteinExistence type="predicted"/>
<feature type="region of interest" description="Disordered" evidence="1">
    <location>
        <begin position="41"/>
        <end position="65"/>
    </location>
</feature>
<keyword evidence="3" id="KW-1185">Reference proteome</keyword>
<evidence type="ECO:0000313" key="3">
    <source>
        <dbReference type="Proteomes" id="UP000660611"/>
    </source>
</evidence>
<accession>A0A919PG57</accession>
<feature type="region of interest" description="Disordered" evidence="1">
    <location>
        <begin position="1"/>
        <end position="26"/>
    </location>
</feature>
<dbReference type="Proteomes" id="UP000660611">
    <property type="component" value="Unassembled WGS sequence"/>
</dbReference>
<dbReference type="AlphaFoldDB" id="A0A919PG57"/>
<dbReference type="EMBL" id="BONQ01000025">
    <property type="protein sequence ID" value="GIG43567.1"/>
    <property type="molecule type" value="Genomic_DNA"/>
</dbReference>
<name>A0A919PG57_9ACTN</name>
<evidence type="ECO:0000313" key="2">
    <source>
        <dbReference type="EMBL" id="GIG43567.1"/>
    </source>
</evidence>